<dbReference type="PROSITE" id="PS50059">
    <property type="entry name" value="FKBP_PPIASE"/>
    <property type="match status" value="2"/>
</dbReference>
<dbReference type="Pfam" id="PF00254">
    <property type="entry name" value="FKBP_C"/>
    <property type="match status" value="2"/>
</dbReference>
<accession>A0A6N6M5B5</accession>
<dbReference type="InterPro" id="IPR046357">
    <property type="entry name" value="PPIase_dom_sf"/>
</dbReference>
<evidence type="ECO:0000256" key="4">
    <source>
        <dbReference type="ARBA" id="ARBA00023235"/>
    </source>
</evidence>
<evidence type="ECO:0000313" key="10">
    <source>
        <dbReference type="Proteomes" id="UP000435357"/>
    </source>
</evidence>
<keyword evidence="3 5" id="KW-0697">Rotamase</keyword>
<evidence type="ECO:0000256" key="1">
    <source>
        <dbReference type="ARBA" id="ARBA00000971"/>
    </source>
</evidence>
<dbReference type="Gene3D" id="3.10.50.40">
    <property type="match status" value="2"/>
</dbReference>
<name>A0A6N6M5B5_9FLAO</name>
<dbReference type="InterPro" id="IPR001179">
    <property type="entry name" value="PPIase_FKBP_dom"/>
</dbReference>
<reference evidence="9 10" key="1">
    <citation type="submission" date="2019-09" db="EMBL/GenBank/DDBJ databases">
        <title>Genomes of Cryomorphaceae.</title>
        <authorList>
            <person name="Bowman J.P."/>
        </authorList>
    </citation>
    <scope>NUCLEOTIDE SEQUENCE [LARGE SCALE GENOMIC DNA]</scope>
    <source>
        <strain evidence="9 10">KCTC 52047</strain>
    </source>
</reference>
<evidence type="ECO:0000256" key="7">
    <source>
        <dbReference type="SAM" id="MobiDB-lite"/>
    </source>
</evidence>
<organism evidence="9 10">
    <name type="scientific">Salibacter halophilus</name>
    <dbReference type="NCBI Taxonomy" id="1803916"/>
    <lineage>
        <taxon>Bacteria</taxon>
        <taxon>Pseudomonadati</taxon>
        <taxon>Bacteroidota</taxon>
        <taxon>Flavobacteriia</taxon>
        <taxon>Flavobacteriales</taxon>
        <taxon>Salibacteraceae</taxon>
        <taxon>Salibacter</taxon>
    </lineage>
</organism>
<dbReference type="FunFam" id="3.10.50.40:FF:000006">
    <property type="entry name" value="Peptidyl-prolyl cis-trans isomerase"/>
    <property type="match status" value="1"/>
</dbReference>
<dbReference type="PROSITE" id="PS51257">
    <property type="entry name" value="PROKAR_LIPOPROTEIN"/>
    <property type="match status" value="1"/>
</dbReference>
<dbReference type="Proteomes" id="UP000435357">
    <property type="component" value="Unassembled WGS sequence"/>
</dbReference>
<dbReference type="SUPFAM" id="SSF54534">
    <property type="entry name" value="FKBP-like"/>
    <property type="match status" value="2"/>
</dbReference>
<keyword evidence="10" id="KW-1185">Reference proteome</keyword>
<dbReference type="RefSeq" id="WP_151169973.1">
    <property type="nucleotide sequence ID" value="NZ_WACR01000013.1"/>
</dbReference>
<evidence type="ECO:0000256" key="3">
    <source>
        <dbReference type="ARBA" id="ARBA00023110"/>
    </source>
</evidence>
<comment type="catalytic activity">
    <reaction evidence="1 5 6">
        <text>[protein]-peptidylproline (omega=180) = [protein]-peptidylproline (omega=0)</text>
        <dbReference type="Rhea" id="RHEA:16237"/>
        <dbReference type="Rhea" id="RHEA-COMP:10747"/>
        <dbReference type="Rhea" id="RHEA-COMP:10748"/>
        <dbReference type="ChEBI" id="CHEBI:83833"/>
        <dbReference type="ChEBI" id="CHEBI:83834"/>
        <dbReference type="EC" id="5.2.1.8"/>
    </reaction>
</comment>
<gene>
    <name evidence="9" type="ORF">F3059_12985</name>
</gene>
<evidence type="ECO:0000256" key="5">
    <source>
        <dbReference type="PROSITE-ProRule" id="PRU00277"/>
    </source>
</evidence>
<dbReference type="OrthoDB" id="9814548at2"/>
<feature type="region of interest" description="Disordered" evidence="7">
    <location>
        <begin position="23"/>
        <end position="44"/>
    </location>
</feature>
<dbReference type="EMBL" id="WACR01000013">
    <property type="protein sequence ID" value="KAB1061985.1"/>
    <property type="molecule type" value="Genomic_DNA"/>
</dbReference>
<keyword evidence="4 5" id="KW-0413">Isomerase</keyword>
<comment type="similarity">
    <text evidence="2 6">Belongs to the FKBP-type PPIase family.</text>
</comment>
<evidence type="ECO:0000256" key="6">
    <source>
        <dbReference type="RuleBase" id="RU003915"/>
    </source>
</evidence>
<dbReference type="GO" id="GO:0003755">
    <property type="term" value="F:peptidyl-prolyl cis-trans isomerase activity"/>
    <property type="evidence" value="ECO:0007669"/>
    <property type="project" value="UniProtKB-UniRule"/>
</dbReference>
<evidence type="ECO:0000313" key="9">
    <source>
        <dbReference type="EMBL" id="KAB1061985.1"/>
    </source>
</evidence>
<evidence type="ECO:0000256" key="2">
    <source>
        <dbReference type="ARBA" id="ARBA00006577"/>
    </source>
</evidence>
<sequence>MKQQTLLLLFSFFFMIGCNNSQTNKNGSGNENEGEPVKGSDRETEYTVLDSSGLMYKTLEKGKGEKIDSGDVVIFHYKGRPQNDDRFFSNTFQSGSPSQMEVGQVQMVDGMNRFFPHSREGGRYILKVPSHLGFGNKIVMRVPSNSDLHYEIQVLGKKKSVAPLDTAGAEELITNSGLKIYKVSSGGGARPAPGDLVKIHYNGYFKNGLKFDSSYDRDKPLVFNLGKGQVVRGLDEAVSMMRQGDQWRVVIPSYLGYGEQGKGVVGPDKDLIFDVKLIDFKKPE</sequence>
<evidence type="ECO:0000259" key="8">
    <source>
        <dbReference type="PROSITE" id="PS50059"/>
    </source>
</evidence>
<protein>
    <recommendedName>
        <fullName evidence="6">Peptidyl-prolyl cis-trans isomerase</fullName>
        <ecNumber evidence="6">5.2.1.8</ecNumber>
    </recommendedName>
</protein>
<dbReference type="PANTHER" id="PTHR43811:SF19">
    <property type="entry name" value="39 KDA FK506-BINDING NUCLEAR PROTEIN"/>
    <property type="match status" value="1"/>
</dbReference>
<feature type="compositionally biased region" description="Basic and acidic residues" evidence="7">
    <location>
        <begin position="35"/>
        <end position="44"/>
    </location>
</feature>
<feature type="domain" description="PPIase FKBP-type" evidence="8">
    <location>
        <begin position="194"/>
        <end position="281"/>
    </location>
</feature>
<dbReference type="EC" id="5.2.1.8" evidence="6"/>
<dbReference type="PANTHER" id="PTHR43811">
    <property type="entry name" value="FKBP-TYPE PEPTIDYL-PROLYL CIS-TRANS ISOMERASE FKPA"/>
    <property type="match status" value="1"/>
</dbReference>
<proteinExistence type="inferred from homology"/>
<comment type="caution">
    <text evidence="9">The sequence shown here is derived from an EMBL/GenBank/DDBJ whole genome shotgun (WGS) entry which is preliminary data.</text>
</comment>
<feature type="domain" description="PPIase FKBP-type" evidence="8">
    <location>
        <begin position="70"/>
        <end position="158"/>
    </location>
</feature>
<dbReference type="AlphaFoldDB" id="A0A6N6M5B5"/>